<evidence type="ECO:0000256" key="8">
    <source>
        <dbReference type="ARBA" id="ARBA00038272"/>
    </source>
</evidence>
<dbReference type="InterPro" id="IPR050691">
    <property type="entry name" value="Hyaluronan_bind_Proteoglycan"/>
</dbReference>
<keyword evidence="2" id="KW-0964">Secreted</keyword>
<dbReference type="InterPro" id="IPR003599">
    <property type="entry name" value="Ig_sub"/>
</dbReference>
<dbReference type="GO" id="GO:0072534">
    <property type="term" value="C:perineuronal net"/>
    <property type="evidence" value="ECO:0007669"/>
    <property type="project" value="TreeGrafter"/>
</dbReference>
<keyword evidence="3" id="KW-0272">Extracellular matrix</keyword>
<dbReference type="InterPro" id="IPR000538">
    <property type="entry name" value="Link_dom"/>
</dbReference>
<dbReference type="GO" id="GO:0005615">
    <property type="term" value="C:extracellular space"/>
    <property type="evidence" value="ECO:0007669"/>
    <property type="project" value="TreeGrafter"/>
</dbReference>
<keyword evidence="6" id="KW-0373">Hyaluronic acid</keyword>
<dbReference type="InterPro" id="IPR013106">
    <property type="entry name" value="Ig_V-set"/>
</dbReference>
<dbReference type="FunFam" id="3.10.100.10:FF:000001">
    <property type="entry name" value="Hyaluronan proteoglycan link protein 1"/>
    <property type="match status" value="1"/>
</dbReference>
<reference evidence="12" key="1">
    <citation type="journal article" date="2004" name="Nature">
        <title>Genome duplication in the teleost fish Tetraodon nigroviridis reveals the early vertebrate proto-karyotype.</title>
        <authorList>
            <person name="Jaillon O."/>
            <person name="Aury J.-M."/>
            <person name="Brunet F."/>
            <person name="Petit J.-L."/>
            <person name="Stange-Thomann N."/>
            <person name="Mauceli E."/>
            <person name="Bouneau L."/>
            <person name="Fischer C."/>
            <person name="Ozouf-Costaz C."/>
            <person name="Bernot A."/>
            <person name="Nicaud S."/>
            <person name="Jaffe D."/>
            <person name="Fisher S."/>
            <person name="Lutfalla G."/>
            <person name="Dossat C."/>
            <person name="Segurens B."/>
            <person name="Dasilva C."/>
            <person name="Salanoubat M."/>
            <person name="Levy M."/>
            <person name="Boudet N."/>
            <person name="Castellano S."/>
            <person name="Anthouard V."/>
            <person name="Jubin C."/>
            <person name="Castelli V."/>
            <person name="Katinka M."/>
            <person name="Vacherie B."/>
            <person name="Biemont C."/>
            <person name="Skalli Z."/>
            <person name="Cattolico L."/>
            <person name="Poulain J."/>
            <person name="De Berardinis V."/>
            <person name="Cruaud C."/>
            <person name="Duprat S."/>
            <person name="Brottier P."/>
            <person name="Coutanceau J.-P."/>
            <person name="Gouzy J."/>
            <person name="Parra G."/>
            <person name="Lardier G."/>
            <person name="Chapple C."/>
            <person name="McKernan K.J."/>
            <person name="McEwan P."/>
            <person name="Bosak S."/>
            <person name="Kellis M."/>
            <person name="Volff J.-N."/>
            <person name="Guigo R."/>
            <person name="Zody M.C."/>
            <person name="Mesirov J."/>
            <person name="Lindblad-Toh K."/>
            <person name="Birren B."/>
            <person name="Nusbaum C."/>
            <person name="Kahn D."/>
            <person name="Robinson-Rechavi M."/>
            <person name="Laudet V."/>
            <person name="Schachter V."/>
            <person name="Quetier F."/>
            <person name="Saurin W."/>
            <person name="Scarpelli C."/>
            <person name="Wincker P."/>
            <person name="Lander E.S."/>
            <person name="Weissenbach J."/>
            <person name="Roest Crollius H."/>
        </authorList>
    </citation>
    <scope>NUCLEOTIDE SEQUENCE [LARGE SCALE GENOMIC DNA]</scope>
</reference>
<feature type="domain" description="Link" evidence="11">
    <location>
        <begin position="198"/>
        <end position="291"/>
    </location>
</feature>
<comment type="similarity">
    <text evidence="8">Belongs to the HAPLN family.</text>
</comment>
<dbReference type="Pfam" id="PF00193">
    <property type="entry name" value="Xlink"/>
    <property type="match status" value="2"/>
</dbReference>
<comment type="subcellular location">
    <subcellularLocation>
        <location evidence="1">Secreted</location>
        <location evidence="1">Extracellular space</location>
        <location evidence="1">Extracellular matrix</location>
    </subcellularLocation>
</comment>
<dbReference type="PROSITE" id="PS50963">
    <property type="entry name" value="LINK_2"/>
    <property type="match status" value="2"/>
</dbReference>
<dbReference type="PRINTS" id="PR01265">
    <property type="entry name" value="LINKMODULE"/>
</dbReference>
<evidence type="ECO:0000256" key="4">
    <source>
        <dbReference type="ARBA" id="ARBA00022737"/>
    </source>
</evidence>
<keyword evidence="4" id="KW-0677">Repeat</keyword>
<dbReference type="SMART" id="SM00445">
    <property type="entry name" value="LINK"/>
    <property type="match status" value="2"/>
</dbReference>
<dbReference type="GO" id="GO:0007155">
    <property type="term" value="P:cell adhesion"/>
    <property type="evidence" value="ECO:0007669"/>
    <property type="project" value="InterPro"/>
</dbReference>
<gene>
    <name evidence="12" type="ORF">GSTENG00024317001</name>
</gene>
<keyword evidence="5 9" id="KW-1015">Disulfide bond</keyword>
<dbReference type="Pfam" id="PF07686">
    <property type="entry name" value="V-set"/>
    <property type="match status" value="1"/>
</dbReference>
<feature type="non-terminal residue" evidence="12">
    <location>
        <position position="1"/>
    </location>
</feature>
<keyword evidence="7" id="KW-0393">Immunoglobulin domain</keyword>
<dbReference type="Gene3D" id="2.60.40.10">
    <property type="entry name" value="Immunoglobulins"/>
    <property type="match status" value="1"/>
</dbReference>
<dbReference type="GO" id="GO:0045202">
    <property type="term" value="C:synapse"/>
    <property type="evidence" value="ECO:0007669"/>
    <property type="project" value="TreeGrafter"/>
</dbReference>
<dbReference type="PANTHER" id="PTHR22804">
    <property type="entry name" value="AGGRECAN/VERSICAN PROTEOGLYCAN"/>
    <property type="match status" value="1"/>
</dbReference>
<dbReference type="InterPro" id="IPR016187">
    <property type="entry name" value="CTDL_fold"/>
</dbReference>
<evidence type="ECO:0000259" key="11">
    <source>
        <dbReference type="PROSITE" id="PS50963"/>
    </source>
</evidence>
<dbReference type="EMBL" id="CAAE01014743">
    <property type="protein sequence ID" value="CAG04560.1"/>
    <property type="molecule type" value="Genomic_DNA"/>
</dbReference>
<evidence type="ECO:0000256" key="2">
    <source>
        <dbReference type="ARBA" id="ARBA00022525"/>
    </source>
</evidence>
<dbReference type="PROSITE" id="PS01241">
    <property type="entry name" value="LINK_1"/>
    <property type="match status" value="2"/>
</dbReference>
<dbReference type="SMART" id="SM00409">
    <property type="entry name" value="IG"/>
    <property type="match status" value="1"/>
</dbReference>
<dbReference type="InterPro" id="IPR016186">
    <property type="entry name" value="C-type_lectin-like/link_sf"/>
</dbReference>
<dbReference type="KEGG" id="tng:GSTEN00024317G001"/>
<feature type="domain" description="Ig-like" evidence="10">
    <location>
        <begin position="69"/>
        <end position="173"/>
    </location>
</feature>
<organism evidence="12">
    <name type="scientific">Tetraodon nigroviridis</name>
    <name type="common">Spotted green pufferfish</name>
    <name type="synonym">Chelonodon nigroviridis</name>
    <dbReference type="NCBI Taxonomy" id="99883"/>
    <lineage>
        <taxon>Eukaryota</taxon>
        <taxon>Metazoa</taxon>
        <taxon>Chordata</taxon>
        <taxon>Craniata</taxon>
        <taxon>Vertebrata</taxon>
        <taxon>Euteleostomi</taxon>
        <taxon>Actinopterygii</taxon>
        <taxon>Neopterygii</taxon>
        <taxon>Teleostei</taxon>
        <taxon>Neoteleostei</taxon>
        <taxon>Acanthomorphata</taxon>
        <taxon>Eupercaria</taxon>
        <taxon>Tetraodontiformes</taxon>
        <taxon>Tetradontoidea</taxon>
        <taxon>Tetraodontidae</taxon>
        <taxon>Tetraodon</taxon>
    </lineage>
</organism>
<evidence type="ECO:0000256" key="5">
    <source>
        <dbReference type="ARBA" id="ARBA00023157"/>
    </source>
</evidence>
<dbReference type="GO" id="GO:0005540">
    <property type="term" value="F:hyaluronic acid binding"/>
    <property type="evidence" value="ECO:0007669"/>
    <property type="project" value="UniProtKB-KW"/>
</dbReference>
<evidence type="ECO:0000256" key="1">
    <source>
        <dbReference type="ARBA" id="ARBA00004498"/>
    </source>
</evidence>
<feature type="disulfide bond" evidence="9">
    <location>
        <begin position="244"/>
        <end position="265"/>
    </location>
</feature>
<dbReference type="PANTHER" id="PTHR22804:SF8">
    <property type="entry name" value="HYALURONAN AND PROTEOGLYCAN LINK PROTEIN 2"/>
    <property type="match status" value="1"/>
</dbReference>
<dbReference type="InterPro" id="IPR007110">
    <property type="entry name" value="Ig-like_dom"/>
</dbReference>
<dbReference type="GO" id="GO:0007417">
    <property type="term" value="P:central nervous system development"/>
    <property type="evidence" value="ECO:0007669"/>
    <property type="project" value="TreeGrafter"/>
</dbReference>
<dbReference type="InterPro" id="IPR036179">
    <property type="entry name" value="Ig-like_dom_sf"/>
</dbReference>
<dbReference type="CDD" id="cd03519">
    <property type="entry name" value="Link_domain_HAPLN_module_2"/>
    <property type="match status" value="1"/>
</dbReference>
<dbReference type="SUPFAM" id="SSF56436">
    <property type="entry name" value="C-type lectin-like"/>
    <property type="match status" value="2"/>
</dbReference>
<dbReference type="GO" id="GO:0002052">
    <property type="term" value="P:positive regulation of neuroblast proliferation"/>
    <property type="evidence" value="ECO:0007669"/>
    <property type="project" value="TreeGrafter"/>
</dbReference>
<evidence type="ECO:0000256" key="7">
    <source>
        <dbReference type="ARBA" id="ARBA00023319"/>
    </source>
</evidence>
<dbReference type="CDD" id="cd05877">
    <property type="entry name" value="Ig_LP_like"/>
    <property type="match status" value="1"/>
</dbReference>
<dbReference type="GO" id="GO:0001501">
    <property type="term" value="P:skeletal system development"/>
    <property type="evidence" value="ECO:0007669"/>
    <property type="project" value="TreeGrafter"/>
</dbReference>
<dbReference type="InterPro" id="IPR013783">
    <property type="entry name" value="Ig-like_fold"/>
</dbReference>
<evidence type="ECO:0000256" key="9">
    <source>
        <dbReference type="PROSITE-ProRule" id="PRU00323"/>
    </source>
</evidence>
<evidence type="ECO:0000256" key="6">
    <source>
        <dbReference type="ARBA" id="ARBA00023290"/>
    </source>
</evidence>
<proteinExistence type="inferred from homology"/>
<evidence type="ECO:0000313" key="12">
    <source>
        <dbReference type="EMBL" id="CAG04560.1"/>
    </source>
</evidence>
<feature type="disulfide bond" evidence="9">
    <location>
        <begin position="339"/>
        <end position="360"/>
    </location>
</feature>
<evidence type="ECO:0000259" key="10">
    <source>
        <dbReference type="PROSITE" id="PS50835"/>
    </source>
</evidence>
<dbReference type="OrthoDB" id="5359219at2759"/>
<comment type="caution">
    <text evidence="12">The sequence shown here is derived from an EMBL/GenBank/DDBJ whole genome shotgun (WGS) entry which is preliminary data.</text>
</comment>
<comment type="caution">
    <text evidence="9">Lacks conserved residue(s) required for the propagation of feature annotation.</text>
</comment>
<name>Q4S472_TETNG</name>
<dbReference type="SUPFAM" id="SSF48726">
    <property type="entry name" value="Immunoglobulin"/>
    <property type="match status" value="1"/>
</dbReference>
<dbReference type="GO" id="GO:0010001">
    <property type="term" value="P:glial cell differentiation"/>
    <property type="evidence" value="ECO:0007669"/>
    <property type="project" value="TreeGrafter"/>
</dbReference>
<reference evidence="12" key="2">
    <citation type="submission" date="2004-02" db="EMBL/GenBank/DDBJ databases">
        <authorList>
            <consortium name="Genoscope"/>
            <consortium name="Whitehead Institute Centre for Genome Research"/>
        </authorList>
    </citation>
    <scope>NUCLEOTIDE SEQUENCE</scope>
</reference>
<dbReference type="Gene3D" id="3.10.100.10">
    <property type="entry name" value="Mannose-Binding Protein A, subunit A"/>
    <property type="match status" value="2"/>
</dbReference>
<evidence type="ECO:0000256" key="3">
    <source>
        <dbReference type="ARBA" id="ARBA00022530"/>
    </source>
</evidence>
<accession>Q4S472</accession>
<dbReference type="PROSITE" id="PS50835">
    <property type="entry name" value="IG_LIKE"/>
    <property type="match status" value="1"/>
</dbReference>
<dbReference type="FunFam" id="3.10.100.10:FF:000002">
    <property type="entry name" value="Hyaluronan proteoglycan link protein 1"/>
    <property type="match status" value="1"/>
</dbReference>
<feature type="disulfide bond" evidence="9">
    <location>
        <begin position="220"/>
        <end position="289"/>
    </location>
</feature>
<feature type="domain" description="Link" evidence="11">
    <location>
        <begin position="292"/>
        <end position="386"/>
    </location>
</feature>
<sequence length="386" mass="42713">MRSPGQPLLQQPGLQDPPRTRVLKTWLLLQPRRSGASRVPGGGLCLTSASAPASPVQAAAGTLKYLLEPPVYAEVVAARGEDVALPCILRTKPSQYKVKWSKVEVETVEREKVIIISSGDAYKTYGHLGRRASLRRAHVLDASLQLSRLELEDGGRYRCQLIHDLHDESVLVALRIRGISQPRLLLPPLPSVLLLPGVVFPYQSKNGRYKLSYEEARRACVEQDGTLASQEQLYRAWTEGLDWCNAGWLSDGTVQYPIIQPRPSCGGETSSGLRSYGSRDQEQNFDAFCFTSQTPGSVSFLPGSFSFQQAEKACRRGGAQLALVGQLYAAWRFHKYDRCDGGWLKDGSVRFPISNPRRRCGGLPEAGVHSFGFPDETAHRYGAYCY</sequence>
<protein>
    <submittedName>
        <fullName evidence="12">(spotted green pufferfish) hypothetical protein</fullName>
    </submittedName>
</protein>
<dbReference type="AlphaFoldDB" id="Q4S472"/>